<organism evidence="3">
    <name type="scientific">Caenorhabditis remanei</name>
    <name type="common">Caenorhabditis vulgaris</name>
    <dbReference type="NCBI Taxonomy" id="31234"/>
    <lineage>
        <taxon>Eukaryota</taxon>
        <taxon>Metazoa</taxon>
        <taxon>Ecdysozoa</taxon>
        <taxon>Nematoda</taxon>
        <taxon>Chromadorea</taxon>
        <taxon>Rhabditida</taxon>
        <taxon>Rhabditina</taxon>
        <taxon>Rhabditomorpha</taxon>
        <taxon>Rhabditoidea</taxon>
        <taxon>Rhabditidae</taxon>
        <taxon>Peloderinae</taxon>
        <taxon>Caenorhabditis</taxon>
    </lineage>
</organism>
<accession>E3LCJ2</accession>
<keyword evidence="3" id="KW-1185">Reference proteome</keyword>
<dbReference type="eggNOG" id="ENOG502SFPA">
    <property type="taxonomic scope" value="Eukaryota"/>
</dbReference>
<gene>
    <name evidence="2" type="ORF">CRE_00031</name>
</gene>
<name>E3LCJ2_CAERE</name>
<sequence length="163" mass="18415">MCGQTSKQNNEGRSNDDILVLLISEHGIRLFSSHLPRRVLLRIDSLASTTSSSSTSSLPCLVVFLFLYLVVRQLFMESRPIGRDGGANCGKTMPGDALDSFFWLRGATPTLGEIDDDLLGWGDDDLDTTLKEHREEQHRQLQQEHERRLQQKKLQNAGTHHML</sequence>
<dbReference type="STRING" id="31234.E3LCJ2"/>
<feature type="compositionally biased region" description="Polar residues" evidence="1">
    <location>
        <begin position="152"/>
        <end position="163"/>
    </location>
</feature>
<protein>
    <submittedName>
        <fullName evidence="2">Uncharacterized protein</fullName>
    </submittedName>
</protein>
<dbReference type="Proteomes" id="UP000008281">
    <property type="component" value="Unassembled WGS sequence"/>
</dbReference>
<feature type="compositionally biased region" description="Basic and acidic residues" evidence="1">
    <location>
        <begin position="134"/>
        <end position="149"/>
    </location>
</feature>
<dbReference type="InParanoid" id="E3LCJ2"/>
<dbReference type="EMBL" id="DS268407">
    <property type="protein sequence ID" value="EFO82436.1"/>
    <property type="molecule type" value="Genomic_DNA"/>
</dbReference>
<evidence type="ECO:0000313" key="3">
    <source>
        <dbReference type="Proteomes" id="UP000008281"/>
    </source>
</evidence>
<reference evidence="2" key="1">
    <citation type="submission" date="2007-07" db="EMBL/GenBank/DDBJ databases">
        <title>PCAP assembly of the Caenorhabditis remanei genome.</title>
        <authorList>
            <consortium name="The Caenorhabditis remanei Sequencing Consortium"/>
            <person name="Wilson R.K."/>
        </authorList>
    </citation>
    <scope>NUCLEOTIDE SEQUENCE [LARGE SCALE GENOMIC DNA]</scope>
    <source>
        <strain evidence="2">PB4641</strain>
    </source>
</reference>
<dbReference type="AlphaFoldDB" id="E3LCJ2"/>
<proteinExistence type="predicted"/>
<evidence type="ECO:0000313" key="2">
    <source>
        <dbReference type="EMBL" id="EFO82436.1"/>
    </source>
</evidence>
<feature type="region of interest" description="Disordered" evidence="1">
    <location>
        <begin position="134"/>
        <end position="163"/>
    </location>
</feature>
<dbReference type="HOGENOM" id="CLU_1628572_0_0_1"/>
<evidence type="ECO:0000256" key="1">
    <source>
        <dbReference type="SAM" id="MobiDB-lite"/>
    </source>
</evidence>